<protein>
    <submittedName>
        <fullName evidence="2">AmpE protein</fullName>
    </submittedName>
</protein>
<dbReference type="PANTHER" id="PTHR38684">
    <property type="entry name" value="PROTEIN AMPE"/>
    <property type="match status" value="1"/>
</dbReference>
<feature type="transmembrane region" description="Helical" evidence="1">
    <location>
        <begin position="254"/>
        <end position="276"/>
    </location>
</feature>
<dbReference type="EMBL" id="FNNU01000002">
    <property type="protein sequence ID" value="SDW81942.1"/>
    <property type="molecule type" value="Genomic_DNA"/>
</dbReference>
<dbReference type="Pfam" id="PF17113">
    <property type="entry name" value="AmpE"/>
    <property type="match status" value="1"/>
</dbReference>
<accession>A0A1H2WMU2</accession>
<gene>
    <name evidence="2" type="ORF">SAMN05216287_1605</name>
</gene>
<dbReference type="GO" id="GO:0046677">
    <property type="term" value="P:response to antibiotic"/>
    <property type="evidence" value="ECO:0007669"/>
    <property type="project" value="TreeGrafter"/>
</dbReference>
<dbReference type="OrthoDB" id="9811967at2"/>
<feature type="transmembrane region" description="Helical" evidence="1">
    <location>
        <begin position="145"/>
        <end position="170"/>
    </location>
</feature>
<dbReference type="AlphaFoldDB" id="A0A1H2WMU2"/>
<dbReference type="InterPro" id="IPR052966">
    <property type="entry name" value="Beta-lactamase_Reg"/>
</dbReference>
<keyword evidence="3" id="KW-1185">Reference proteome</keyword>
<dbReference type="GO" id="GO:0005886">
    <property type="term" value="C:plasma membrane"/>
    <property type="evidence" value="ECO:0007669"/>
    <property type="project" value="TreeGrafter"/>
</dbReference>
<evidence type="ECO:0000256" key="1">
    <source>
        <dbReference type="SAM" id="Phobius"/>
    </source>
</evidence>
<proteinExistence type="predicted"/>
<evidence type="ECO:0000313" key="3">
    <source>
        <dbReference type="Proteomes" id="UP000243778"/>
    </source>
</evidence>
<evidence type="ECO:0000313" key="2">
    <source>
        <dbReference type="EMBL" id="SDW81942.1"/>
    </source>
</evidence>
<organism evidence="2 3">
    <name type="scientific">Pseudomonas kuykendallii</name>
    <dbReference type="NCBI Taxonomy" id="1007099"/>
    <lineage>
        <taxon>Bacteria</taxon>
        <taxon>Pseudomonadati</taxon>
        <taxon>Pseudomonadota</taxon>
        <taxon>Gammaproteobacteria</taxon>
        <taxon>Pseudomonadales</taxon>
        <taxon>Pseudomonadaceae</taxon>
        <taxon>Pseudomonas</taxon>
    </lineage>
</organism>
<keyword evidence="1" id="KW-0812">Transmembrane</keyword>
<keyword evidence="1" id="KW-0472">Membrane</keyword>
<name>A0A1H2WMU2_9PSED</name>
<reference evidence="3" key="1">
    <citation type="submission" date="2016-10" db="EMBL/GenBank/DDBJ databases">
        <authorList>
            <person name="Varghese N."/>
            <person name="Submissions S."/>
        </authorList>
    </citation>
    <scope>NUCLEOTIDE SEQUENCE [LARGE SCALE GENOMIC DNA]</scope>
    <source>
        <strain evidence="3">NRRL B-59562</strain>
    </source>
</reference>
<dbReference type="Proteomes" id="UP000243778">
    <property type="component" value="Unassembled WGS sequence"/>
</dbReference>
<dbReference type="PANTHER" id="PTHR38684:SF1">
    <property type="entry name" value="PROTEIN AMPE"/>
    <property type="match status" value="1"/>
</dbReference>
<feature type="transmembrane region" description="Helical" evidence="1">
    <location>
        <begin position="191"/>
        <end position="210"/>
    </location>
</feature>
<dbReference type="RefSeq" id="WP_090226311.1">
    <property type="nucleotide sequence ID" value="NZ_FNNU01000002.1"/>
</dbReference>
<dbReference type="InterPro" id="IPR031347">
    <property type="entry name" value="AmpE"/>
</dbReference>
<keyword evidence="1" id="KW-1133">Transmembrane helix</keyword>
<feature type="transmembrane region" description="Helical" evidence="1">
    <location>
        <begin position="71"/>
        <end position="88"/>
    </location>
</feature>
<sequence>MSFLVLLLALLVEKLSGVRHRIQRDGLWFTLLARIDSGTDAGAPWLRLILLVLPPLLVLALVLLILQPLAYGWLALPVHLLVLIYSLGRGDVQKSCGPFRDAWRRGDAVAAELVAERDMGIEACEPGSLLRRVQRYLLWQGYQGFFAVIFWYALLGPVAALGYRLVALLAEQAQGPALRERAVQLRHGLDFVPARVLVASFALVGNFIAVSRELLHELLNWNLPAEQLLERAGRAAGDLGEPLVGDPGVASLDLLWQLLVRSAVLWYAALAIRALLL</sequence>
<feature type="transmembrane region" description="Helical" evidence="1">
    <location>
        <begin position="45"/>
        <end position="66"/>
    </location>
</feature>
<dbReference type="STRING" id="1007099.SAMN05216287_1605"/>